<evidence type="ECO:0000313" key="2">
    <source>
        <dbReference type="Proteomes" id="UP000044136"/>
    </source>
</evidence>
<accession>A0A078M3F4</accession>
<evidence type="ECO:0008006" key="3">
    <source>
        <dbReference type="Google" id="ProtNLM"/>
    </source>
</evidence>
<sequence length="158" mass="17253">MAGPLTHAQIEERTKEARALVKSKAGTSALAAALPIPLLDIGTDMKLLNEITGEIEEIFGVTHDEISKYTDDMKTRAAVMISSMGGEIIARKTIGYAVNKISRKNRKESGRFGMIPLVTQGSTALISYFLMKKLGHNHIDKCVEYLESKNLDGSVQDS</sequence>
<dbReference type="OrthoDB" id="2417990at2"/>
<reference evidence="1 2" key="1">
    <citation type="submission" date="2014-07" db="EMBL/GenBank/DDBJ databases">
        <authorList>
            <person name="Urmite Genomes Urmite Genomes"/>
        </authorList>
    </citation>
    <scope>NUCLEOTIDE SEQUENCE [LARGE SCALE GENOMIC DNA]</scope>
    <source>
        <strain evidence="1 2">13MG44_air</strain>
    </source>
</reference>
<protein>
    <recommendedName>
        <fullName evidence="3">DUF697 domain-containing protein</fullName>
    </recommendedName>
</protein>
<organism evidence="1 2">
    <name type="scientific">Jeotgalicoccus saudimassiliensis</name>
    <dbReference type="NCBI Taxonomy" id="1461582"/>
    <lineage>
        <taxon>Bacteria</taxon>
        <taxon>Bacillati</taxon>
        <taxon>Bacillota</taxon>
        <taxon>Bacilli</taxon>
        <taxon>Bacillales</taxon>
        <taxon>Staphylococcaceae</taxon>
        <taxon>Jeotgalicoccus</taxon>
    </lineage>
</organism>
<dbReference type="eggNOG" id="COG3597">
    <property type="taxonomic scope" value="Bacteria"/>
</dbReference>
<gene>
    <name evidence="1" type="ORF">BN1048_00386</name>
</gene>
<keyword evidence="2" id="KW-1185">Reference proteome</keyword>
<dbReference type="EMBL" id="CCSE01000001">
    <property type="protein sequence ID" value="CDZ99281.1"/>
    <property type="molecule type" value="Genomic_DNA"/>
</dbReference>
<dbReference type="RefSeq" id="WP_035807859.1">
    <property type="nucleotide sequence ID" value="NZ_CCSE01000001.1"/>
</dbReference>
<dbReference type="HOGENOM" id="CLU_116223_1_0_9"/>
<dbReference type="Proteomes" id="UP000044136">
    <property type="component" value="Unassembled WGS sequence"/>
</dbReference>
<evidence type="ECO:0000313" key="1">
    <source>
        <dbReference type="EMBL" id="CDZ99281.1"/>
    </source>
</evidence>
<dbReference type="STRING" id="1461582.BN1048_00386"/>
<proteinExistence type="predicted"/>
<dbReference type="AlphaFoldDB" id="A0A078M3F4"/>
<name>A0A078M3F4_9STAP</name>